<sequence>MERLYCNYGLKYLSVIDLLPCKYSVGFTGYLCSNFRGLSLGLKKETHYSVGNRQTDRRTDGSGPATQRSFISL</sequence>
<comment type="caution">
    <text evidence="1">The sequence shown here is derived from an EMBL/GenBank/DDBJ whole genome shotgun (WGS) entry which is preliminary data.</text>
</comment>
<reference evidence="1 2" key="2">
    <citation type="journal article" date="2022" name="Mol. Ecol. Resour.">
        <title>The genomes of chicory, endive, great burdock and yacon provide insights into Asteraceae paleo-polyploidization history and plant inulin production.</title>
        <authorList>
            <person name="Fan W."/>
            <person name="Wang S."/>
            <person name="Wang H."/>
            <person name="Wang A."/>
            <person name="Jiang F."/>
            <person name="Liu H."/>
            <person name="Zhao H."/>
            <person name="Xu D."/>
            <person name="Zhang Y."/>
        </authorList>
    </citation>
    <scope>NUCLEOTIDE SEQUENCE [LARGE SCALE GENOMIC DNA]</scope>
    <source>
        <strain evidence="2">cv. Niubang</strain>
    </source>
</reference>
<dbReference type="EMBL" id="CM042050">
    <property type="protein sequence ID" value="KAI3735835.1"/>
    <property type="molecule type" value="Genomic_DNA"/>
</dbReference>
<evidence type="ECO:0000313" key="1">
    <source>
        <dbReference type="EMBL" id="KAI3735835.1"/>
    </source>
</evidence>
<name>A0ACB9CNK3_ARCLA</name>
<reference evidence="2" key="1">
    <citation type="journal article" date="2022" name="Mol. Ecol. Resour.">
        <title>The genomes of chicory, endive, great burdock and yacon provide insights into Asteraceae palaeo-polyploidization history and plant inulin production.</title>
        <authorList>
            <person name="Fan W."/>
            <person name="Wang S."/>
            <person name="Wang H."/>
            <person name="Wang A."/>
            <person name="Jiang F."/>
            <person name="Liu H."/>
            <person name="Zhao H."/>
            <person name="Xu D."/>
            <person name="Zhang Y."/>
        </authorList>
    </citation>
    <scope>NUCLEOTIDE SEQUENCE [LARGE SCALE GENOMIC DNA]</scope>
    <source>
        <strain evidence="2">cv. Niubang</strain>
    </source>
</reference>
<evidence type="ECO:0000313" key="2">
    <source>
        <dbReference type="Proteomes" id="UP001055879"/>
    </source>
</evidence>
<keyword evidence="2" id="KW-1185">Reference proteome</keyword>
<dbReference type="Proteomes" id="UP001055879">
    <property type="component" value="Linkage Group LG04"/>
</dbReference>
<proteinExistence type="predicted"/>
<gene>
    <name evidence="1" type="ORF">L6452_15355</name>
</gene>
<organism evidence="1 2">
    <name type="scientific">Arctium lappa</name>
    <name type="common">Greater burdock</name>
    <name type="synonym">Lappa major</name>
    <dbReference type="NCBI Taxonomy" id="4217"/>
    <lineage>
        <taxon>Eukaryota</taxon>
        <taxon>Viridiplantae</taxon>
        <taxon>Streptophyta</taxon>
        <taxon>Embryophyta</taxon>
        <taxon>Tracheophyta</taxon>
        <taxon>Spermatophyta</taxon>
        <taxon>Magnoliopsida</taxon>
        <taxon>eudicotyledons</taxon>
        <taxon>Gunneridae</taxon>
        <taxon>Pentapetalae</taxon>
        <taxon>asterids</taxon>
        <taxon>campanulids</taxon>
        <taxon>Asterales</taxon>
        <taxon>Asteraceae</taxon>
        <taxon>Carduoideae</taxon>
        <taxon>Cardueae</taxon>
        <taxon>Arctiinae</taxon>
        <taxon>Arctium</taxon>
    </lineage>
</organism>
<accession>A0ACB9CNK3</accession>
<protein>
    <submittedName>
        <fullName evidence="1">Uncharacterized protein</fullName>
    </submittedName>
</protein>